<accession>A0A4Z2F760</accession>
<dbReference type="AlphaFoldDB" id="A0A4Z2F760"/>
<dbReference type="Proteomes" id="UP000314294">
    <property type="component" value="Unassembled WGS sequence"/>
</dbReference>
<keyword evidence="3" id="KW-1185">Reference proteome</keyword>
<feature type="region of interest" description="Disordered" evidence="1">
    <location>
        <begin position="1"/>
        <end position="82"/>
    </location>
</feature>
<proteinExistence type="predicted"/>
<dbReference type="EMBL" id="SRLO01001548">
    <property type="protein sequence ID" value="TNN36978.1"/>
    <property type="molecule type" value="Genomic_DNA"/>
</dbReference>
<reference evidence="2 3" key="1">
    <citation type="submission" date="2019-03" db="EMBL/GenBank/DDBJ databases">
        <title>First draft genome of Liparis tanakae, snailfish: a comprehensive survey of snailfish specific genes.</title>
        <authorList>
            <person name="Kim W."/>
            <person name="Song I."/>
            <person name="Jeong J.-H."/>
            <person name="Kim D."/>
            <person name="Kim S."/>
            <person name="Ryu S."/>
            <person name="Song J.Y."/>
            <person name="Lee S.K."/>
        </authorList>
    </citation>
    <scope>NUCLEOTIDE SEQUENCE [LARGE SCALE GENOMIC DNA]</scope>
    <source>
        <tissue evidence="2">Muscle</tissue>
    </source>
</reference>
<evidence type="ECO:0000313" key="2">
    <source>
        <dbReference type="EMBL" id="TNN36978.1"/>
    </source>
</evidence>
<name>A0A4Z2F760_9TELE</name>
<organism evidence="2 3">
    <name type="scientific">Liparis tanakae</name>
    <name type="common">Tanaka's snailfish</name>
    <dbReference type="NCBI Taxonomy" id="230148"/>
    <lineage>
        <taxon>Eukaryota</taxon>
        <taxon>Metazoa</taxon>
        <taxon>Chordata</taxon>
        <taxon>Craniata</taxon>
        <taxon>Vertebrata</taxon>
        <taxon>Euteleostomi</taxon>
        <taxon>Actinopterygii</taxon>
        <taxon>Neopterygii</taxon>
        <taxon>Teleostei</taxon>
        <taxon>Neoteleostei</taxon>
        <taxon>Acanthomorphata</taxon>
        <taxon>Eupercaria</taxon>
        <taxon>Perciformes</taxon>
        <taxon>Cottioidei</taxon>
        <taxon>Cottales</taxon>
        <taxon>Liparidae</taxon>
        <taxon>Liparis</taxon>
    </lineage>
</organism>
<sequence length="102" mass="11543">MPEVSDRQVSGCVRTGRAERRRVQRSHRLQGGKTTSLKNTSKDQEMRLKALERNKSWSVHSGRGSAGGPVGGPRRRPPQESELKEFLTRVFLLTVLLMEDQD</sequence>
<protein>
    <submittedName>
        <fullName evidence="2">Uncharacterized protein</fullName>
    </submittedName>
</protein>
<feature type="compositionally biased region" description="Basic and acidic residues" evidence="1">
    <location>
        <begin position="40"/>
        <end position="55"/>
    </location>
</feature>
<feature type="compositionally biased region" description="Basic residues" evidence="1">
    <location>
        <begin position="19"/>
        <end position="30"/>
    </location>
</feature>
<gene>
    <name evidence="2" type="ORF">EYF80_052863</name>
</gene>
<evidence type="ECO:0000313" key="3">
    <source>
        <dbReference type="Proteomes" id="UP000314294"/>
    </source>
</evidence>
<evidence type="ECO:0000256" key="1">
    <source>
        <dbReference type="SAM" id="MobiDB-lite"/>
    </source>
</evidence>
<comment type="caution">
    <text evidence="2">The sequence shown here is derived from an EMBL/GenBank/DDBJ whole genome shotgun (WGS) entry which is preliminary data.</text>
</comment>